<keyword evidence="11" id="KW-1185">Reference proteome</keyword>
<dbReference type="PROSITE" id="PS51106">
    <property type="entry name" value="PTS_EIIC_TYPE_4"/>
    <property type="match status" value="1"/>
</dbReference>
<keyword evidence="3" id="KW-1003">Cell membrane</keyword>
<dbReference type="AlphaFoldDB" id="A0A1H2RDV3"/>
<dbReference type="PANTHER" id="PTHR32502:SF8">
    <property type="entry name" value="N-ACETYLGALACTOSAMINE PERMEASE IIC COMPONENT 1"/>
    <property type="match status" value="1"/>
</dbReference>
<feature type="transmembrane region" description="Helical" evidence="9">
    <location>
        <begin position="180"/>
        <end position="200"/>
    </location>
</feature>
<evidence type="ECO:0000256" key="9">
    <source>
        <dbReference type="SAM" id="Phobius"/>
    </source>
</evidence>
<dbReference type="Proteomes" id="UP000198828">
    <property type="component" value="Unassembled WGS sequence"/>
</dbReference>
<evidence type="ECO:0000256" key="6">
    <source>
        <dbReference type="ARBA" id="ARBA00022692"/>
    </source>
</evidence>
<name>A0A1H2RDV3_9FIRM</name>
<dbReference type="OrthoDB" id="7058816at2"/>
<dbReference type="PANTHER" id="PTHR32502">
    <property type="entry name" value="N-ACETYLGALACTOSAMINE PERMEASE II COMPONENT-RELATED"/>
    <property type="match status" value="1"/>
</dbReference>
<evidence type="ECO:0000256" key="1">
    <source>
        <dbReference type="ARBA" id="ARBA00004651"/>
    </source>
</evidence>
<comment type="subcellular location">
    <subcellularLocation>
        <location evidence="1">Cell membrane</location>
        <topology evidence="1">Multi-pass membrane protein</topology>
    </subcellularLocation>
</comment>
<dbReference type="Pfam" id="PF03609">
    <property type="entry name" value="EII-Sor"/>
    <property type="match status" value="1"/>
</dbReference>
<keyword evidence="7 9" id="KW-1133">Transmembrane helix</keyword>
<keyword evidence="4" id="KW-0762">Sugar transport</keyword>
<dbReference type="InterPro" id="IPR050303">
    <property type="entry name" value="GatZ_KbaZ_carbometab"/>
</dbReference>
<keyword evidence="2" id="KW-0813">Transport</keyword>
<reference evidence="10 11" key="1">
    <citation type="submission" date="2016-10" db="EMBL/GenBank/DDBJ databases">
        <authorList>
            <person name="de Groot N.N."/>
        </authorList>
    </citation>
    <scope>NUCLEOTIDE SEQUENCE [LARGE SCALE GENOMIC DNA]</scope>
    <source>
        <strain evidence="10 11">DSM 23310</strain>
    </source>
</reference>
<gene>
    <name evidence="10" type="ORF">SAMN05660923_00350</name>
</gene>
<feature type="transmembrane region" description="Helical" evidence="9">
    <location>
        <begin position="96"/>
        <end position="118"/>
    </location>
</feature>
<evidence type="ECO:0000256" key="7">
    <source>
        <dbReference type="ARBA" id="ARBA00022989"/>
    </source>
</evidence>
<evidence type="ECO:0000256" key="3">
    <source>
        <dbReference type="ARBA" id="ARBA00022475"/>
    </source>
</evidence>
<dbReference type="GO" id="GO:0005886">
    <property type="term" value="C:plasma membrane"/>
    <property type="evidence" value="ECO:0007669"/>
    <property type="project" value="UniProtKB-SubCell"/>
</dbReference>
<dbReference type="GO" id="GO:0009401">
    <property type="term" value="P:phosphoenolpyruvate-dependent sugar phosphotransferase system"/>
    <property type="evidence" value="ECO:0007669"/>
    <property type="project" value="UniProtKB-KW"/>
</dbReference>
<feature type="transmembrane region" description="Helical" evidence="9">
    <location>
        <begin position="212"/>
        <end position="239"/>
    </location>
</feature>
<evidence type="ECO:0000256" key="4">
    <source>
        <dbReference type="ARBA" id="ARBA00022597"/>
    </source>
</evidence>
<sequence>MEITAFKAFLIALVYYLGNSSWLFGVGYYTLYRPLVAGLIVGIILGDPVQGTIIGATINLMYVGFISAGGALPGDPALAGTLGTALAISSGLEPEAALALAVPLGLLGTLIWFGRMTLNSFFVHWVDKRAEEGDARGVSLLNMIPAQVFLFIISFIPVFLAVLYGPQAVESAIAFLGENVLSALMVVGGMMPALGIAMNLRAIFKGDNRAYFFLGFFLSIYLKLDVIGIAIFGAIAAFIHMTFKKDILESESNV</sequence>
<evidence type="ECO:0000256" key="2">
    <source>
        <dbReference type="ARBA" id="ARBA00022448"/>
    </source>
</evidence>
<proteinExistence type="predicted"/>
<dbReference type="RefSeq" id="WP_093750217.1">
    <property type="nucleotide sequence ID" value="NZ_FNNG01000001.1"/>
</dbReference>
<dbReference type="InterPro" id="IPR004700">
    <property type="entry name" value="PTS_IIC_man"/>
</dbReference>
<evidence type="ECO:0000256" key="5">
    <source>
        <dbReference type="ARBA" id="ARBA00022683"/>
    </source>
</evidence>
<organism evidence="10 11">
    <name type="scientific">Tepidimicrobium xylanilyticum</name>
    <dbReference type="NCBI Taxonomy" id="1123352"/>
    <lineage>
        <taxon>Bacteria</taxon>
        <taxon>Bacillati</taxon>
        <taxon>Bacillota</taxon>
        <taxon>Tissierellia</taxon>
        <taxon>Tissierellales</taxon>
        <taxon>Tepidimicrobiaceae</taxon>
        <taxon>Tepidimicrobium</taxon>
    </lineage>
</organism>
<keyword evidence="8 9" id="KW-0472">Membrane</keyword>
<keyword evidence="5" id="KW-0598">Phosphotransferase system</keyword>
<evidence type="ECO:0000256" key="8">
    <source>
        <dbReference type="ARBA" id="ARBA00023136"/>
    </source>
</evidence>
<accession>A0A1H2RDV3</accession>
<evidence type="ECO:0000313" key="11">
    <source>
        <dbReference type="Proteomes" id="UP000198828"/>
    </source>
</evidence>
<dbReference type="EMBL" id="FNNG01000001">
    <property type="protein sequence ID" value="SDW17485.1"/>
    <property type="molecule type" value="Genomic_DNA"/>
</dbReference>
<protein>
    <submittedName>
        <fullName evidence="10">PTS system, mannose-specific IIC component</fullName>
    </submittedName>
</protein>
<evidence type="ECO:0000313" key="10">
    <source>
        <dbReference type="EMBL" id="SDW17485.1"/>
    </source>
</evidence>
<feature type="transmembrane region" description="Helical" evidence="9">
    <location>
        <begin position="139"/>
        <end position="160"/>
    </location>
</feature>
<keyword evidence="6 9" id="KW-0812">Transmembrane</keyword>